<dbReference type="RefSeq" id="WP_263369434.1">
    <property type="nucleotide sequence ID" value="NZ_JAGSYD010000001.1"/>
</dbReference>
<organism evidence="5 6">
    <name type="scientific">Granulicella cerasi</name>
    <dbReference type="NCBI Taxonomy" id="741063"/>
    <lineage>
        <taxon>Bacteria</taxon>
        <taxon>Pseudomonadati</taxon>
        <taxon>Acidobacteriota</taxon>
        <taxon>Terriglobia</taxon>
        <taxon>Terriglobales</taxon>
        <taxon>Acidobacteriaceae</taxon>
        <taxon>Granulicella</taxon>
    </lineage>
</organism>
<comment type="caution">
    <text evidence="5">The sequence shown here is derived from an EMBL/GenBank/DDBJ whole genome shotgun (WGS) entry which is preliminary data.</text>
</comment>
<name>A0ABW1Z9B7_9BACT</name>
<dbReference type="Gene3D" id="1.10.10.10">
    <property type="entry name" value="Winged helix-like DNA-binding domain superfamily/Winged helix DNA-binding domain"/>
    <property type="match status" value="1"/>
</dbReference>
<dbReference type="SMART" id="SM00418">
    <property type="entry name" value="HTH_ARSR"/>
    <property type="match status" value="1"/>
</dbReference>
<dbReference type="InterPro" id="IPR001845">
    <property type="entry name" value="HTH_ArsR_DNA-bd_dom"/>
</dbReference>
<sequence>MATARKNRLSQEQFEQIARALADPKRFSILQQVAQCKCETGYTPCSALKAHECLSPATISHHLKELQESGLIDVAREGRTAKLTLRREVWDAYVSELQTL</sequence>
<proteinExistence type="predicted"/>
<feature type="domain" description="HTH arsR-type" evidence="4">
    <location>
        <begin position="6"/>
        <end position="100"/>
    </location>
</feature>
<reference evidence="6" key="1">
    <citation type="journal article" date="2019" name="Int. J. Syst. Evol. Microbiol.">
        <title>The Global Catalogue of Microorganisms (GCM) 10K type strain sequencing project: providing services to taxonomists for standard genome sequencing and annotation.</title>
        <authorList>
            <consortium name="The Broad Institute Genomics Platform"/>
            <consortium name="The Broad Institute Genome Sequencing Center for Infectious Disease"/>
            <person name="Wu L."/>
            <person name="Ma J."/>
        </authorList>
    </citation>
    <scope>NUCLEOTIDE SEQUENCE [LARGE SCALE GENOMIC DNA]</scope>
    <source>
        <strain evidence="6">CGMCC 1.16026</strain>
    </source>
</reference>
<dbReference type="InterPro" id="IPR036390">
    <property type="entry name" value="WH_DNA-bd_sf"/>
</dbReference>
<dbReference type="PROSITE" id="PS50987">
    <property type="entry name" value="HTH_ARSR_2"/>
    <property type="match status" value="1"/>
</dbReference>
<dbReference type="Pfam" id="PF12840">
    <property type="entry name" value="HTH_20"/>
    <property type="match status" value="1"/>
</dbReference>
<dbReference type="PANTHER" id="PTHR33154">
    <property type="entry name" value="TRANSCRIPTIONAL REGULATOR, ARSR FAMILY"/>
    <property type="match status" value="1"/>
</dbReference>
<evidence type="ECO:0000256" key="3">
    <source>
        <dbReference type="ARBA" id="ARBA00023163"/>
    </source>
</evidence>
<evidence type="ECO:0000256" key="1">
    <source>
        <dbReference type="ARBA" id="ARBA00023015"/>
    </source>
</evidence>
<dbReference type="PRINTS" id="PR00778">
    <property type="entry name" value="HTHARSR"/>
</dbReference>
<keyword evidence="2" id="KW-0238">DNA-binding</keyword>
<keyword evidence="3" id="KW-0804">Transcription</keyword>
<dbReference type="PANTHER" id="PTHR33154:SF33">
    <property type="entry name" value="TRANSCRIPTIONAL REPRESSOR SDPR"/>
    <property type="match status" value="1"/>
</dbReference>
<dbReference type="SUPFAM" id="SSF46785">
    <property type="entry name" value="Winged helix' DNA-binding domain"/>
    <property type="match status" value="1"/>
</dbReference>
<evidence type="ECO:0000313" key="5">
    <source>
        <dbReference type="EMBL" id="MFC6645714.1"/>
    </source>
</evidence>
<dbReference type="InterPro" id="IPR011991">
    <property type="entry name" value="ArsR-like_HTH"/>
</dbReference>
<dbReference type="CDD" id="cd00090">
    <property type="entry name" value="HTH_ARSR"/>
    <property type="match status" value="1"/>
</dbReference>
<evidence type="ECO:0000256" key="2">
    <source>
        <dbReference type="ARBA" id="ARBA00023125"/>
    </source>
</evidence>
<keyword evidence="1" id="KW-0805">Transcription regulation</keyword>
<dbReference type="InterPro" id="IPR051081">
    <property type="entry name" value="HTH_MetalResp_TranReg"/>
</dbReference>
<accession>A0ABW1Z9B7</accession>
<gene>
    <name evidence="5" type="ORF">ACFQBQ_09010</name>
</gene>
<evidence type="ECO:0000313" key="6">
    <source>
        <dbReference type="Proteomes" id="UP001596391"/>
    </source>
</evidence>
<protein>
    <submittedName>
        <fullName evidence="5">ArsR/SmtB family transcription factor</fullName>
    </submittedName>
</protein>
<dbReference type="Proteomes" id="UP001596391">
    <property type="component" value="Unassembled WGS sequence"/>
</dbReference>
<dbReference type="EMBL" id="JBHSWI010000001">
    <property type="protein sequence ID" value="MFC6645714.1"/>
    <property type="molecule type" value="Genomic_DNA"/>
</dbReference>
<evidence type="ECO:0000259" key="4">
    <source>
        <dbReference type="PROSITE" id="PS50987"/>
    </source>
</evidence>
<keyword evidence="6" id="KW-1185">Reference proteome</keyword>
<dbReference type="InterPro" id="IPR036388">
    <property type="entry name" value="WH-like_DNA-bd_sf"/>
</dbReference>